<accession>A0A165CEF0</accession>
<keyword evidence="2" id="KW-1185">Reference proteome</keyword>
<feature type="non-terminal residue" evidence="1">
    <location>
        <position position="1"/>
    </location>
</feature>
<reference evidence="1 2" key="1">
    <citation type="journal article" date="2016" name="Mol. Biol. Evol.">
        <title>Comparative Genomics of Early-Diverging Mushroom-Forming Fungi Provides Insights into the Origins of Lignocellulose Decay Capabilities.</title>
        <authorList>
            <person name="Nagy L.G."/>
            <person name="Riley R."/>
            <person name="Tritt A."/>
            <person name="Adam C."/>
            <person name="Daum C."/>
            <person name="Floudas D."/>
            <person name="Sun H."/>
            <person name="Yadav J.S."/>
            <person name="Pangilinan J."/>
            <person name="Larsson K.H."/>
            <person name="Matsuura K."/>
            <person name="Barry K."/>
            <person name="Labutti K."/>
            <person name="Kuo R."/>
            <person name="Ohm R.A."/>
            <person name="Bhattacharya S.S."/>
            <person name="Shirouzu T."/>
            <person name="Yoshinaga Y."/>
            <person name="Martin F.M."/>
            <person name="Grigoriev I.V."/>
            <person name="Hibbett D.S."/>
        </authorList>
    </citation>
    <scope>NUCLEOTIDE SEQUENCE [LARGE SCALE GENOMIC DNA]</scope>
    <source>
        <strain evidence="1 2">HHB12733</strain>
    </source>
</reference>
<proteinExistence type="predicted"/>
<evidence type="ECO:0000313" key="1">
    <source>
        <dbReference type="EMBL" id="KZT50663.1"/>
    </source>
</evidence>
<dbReference type="EMBL" id="KV424153">
    <property type="protein sequence ID" value="KZT50663.1"/>
    <property type="molecule type" value="Genomic_DNA"/>
</dbReference>
<protein>
    <recommendedName>
        <fullName evidence="3">DDE-1 domain-containing protein</fullName>
    </recommendedName>
</protein>
<dbReference type="STRING" id="1353952.A0A165CEF0"/>
<evidence type="ECO:0008006" key="3">
    <source>
        <dbReference type="Google" id="ProtNLM"/>
    </source>
</evidence>
<name>A0A165CEF0_9BASI</name>
<dbReference type="Proteomes" id="UP000076842">
    <property type="component" value="Unassembled WGS sequence"/>
</dbReference>
<dbReference type="OrthoDB" id="3341102at2759"/>
<feature type="non-terminal residue" evidence="1">
    <location>
        <position position="209"/>
    </location>
</feature>
<dbReference type="InParanoid" id="A0A165CEF0"/>
<organism evidence="1 2">
    <name type="scientific">Calocera cornea HHB12733</name>
    <dbReference type="NCBI Taxonomy" id="1353952"/>
    <lineage>
        <taxon>Eukaryota</taxon>
        <taxon>Fungi</taxon>
        <taxon>Dikarya</taxon>
        <taxon>Basidiomycota</taxon>
        <taxon>Agaricomycotina</taxon>
        <taxon>Dacrymycetes</taxon>
        <taxon>Dacrymycetales</taxon>
        <taxon>Dacrymycetaceae</taxon>
        <taxon>Calocera</taxon>
    </lineage>
</organism>
<dbReference type="AlphaFoldDB" id="A0A165CEF0"/>
<evidence type="ECO:0000313" key="2">
    <source>
        <dbReference type="Proteomes" id="UP000076842"/>
    </source>
</evidence>
<sequence length="209" mass="23780">LGWTLRHSTKAAHKLPDDWRHLTWKAVLRAAYAVEQFKIPAACVVNSDKTQLLLQHGGECTYAPIGAQQVNVIGKEEKRACTIMTSLSMDGTLLPFQSIWKGSTNRSLPFANNTTQPILQVAQQQGHIFTLSCSTTYWTNFTTLKLFVHDLLIPYYEAANERAGRNQHDPCLWIIDVYLVHWSAEFRDWIRTTHPWILLQYIPAGCTGL</sequence>
<gene>
    <name evidence="1" type="ORF">CALCODRAFT_421676</name>
</gene>